<dbReference type="KEGG" id="tan:TA09380"/>
<dbReference type="EMBL" id="CR940353">
    <property type="protein sequence ID" value="CAI76220.1"/>
    <property type="molecule type" value="Genomic_DNA"/>
</dbReference>
<sequence>MNKIIKNFIIYNLIFVYKILSINYDKCDLIVDSAICINNNEKIILPDAIRSDYLLKYLVSTMVLVSYIISIIGLDSVTVENKTTKIAPKGANDTFSTPGKGANGRILYMKFDEIYPVDSSGYGNHGIGIISGHSGFGGIGTSAYFRNNFIYINNHNLNNNNNHLNGKFNNLNGKFNELIGNFNGNTLNGIGNGIGIGNGNLIENDFTIMFYIYMLTDEKSLQNSLKFNQFCTILHKVILNSLLLNYLLTIVIN</sequence>
<feature type="transmembrane region" description="Helical" evidence="1">
    <location>
        <begin position="54"/>
        <end position="74"/>
    </location>
</feature>
<organism evidence="2 3">
    <name type="scientific">Theileria annulata</name>
    <dbReference type="NCBI Taxonomy" id="5874"/>
    <lineage>
        <taxon>Eukaryota</taxon>
        <taxon>Sar</taxon>
        <taxon>Alveolata</taxon>
        <taxon>Apicomplexa</taxon>
        <taxon>Aconoidasida</taxon>
        <taxon>Piroplasmida</taxon>
        <taxon>Theileriidae</taxon>
        <taxon>Theileria</taxon>
    </lineage>
</organism>
<dbReference type="AlphaFoldDB" id="Q4UAD1"/>
<dbReference type="VEuPathDB" id="PiroplasmaDB:TA09380"/>
<gene>
    <name evidence="2" type="ORF">TA09380</name>
</gene>
<keyword evidence="1" id="KW-0472">Membrane</keyword>
<evidence type="ECO:0000256" key="1">
    <source>
        <dbReference type="SAM" id="Phobius"/>
    </source>
</evidence>
<reference evidence="2 3" key="1">
    <citation type="journal article" date="2005" name="Science">
        <title>Genome of the host-cell transforming parasite Theileria annulata compared with T. parva.</title>
        <authorList>
            <person name="Pain A."/>
            <person name="Renauld H."/>
            <person name="Berriman M."/>
            <person name="Murphy L."/>
            <person name="Yeats C.A."/>
            <person name="Weir W."/>
            <person name="Kerhornou A."/>
            <person name="Aslett M."/>
            <person name="Bishop R."/>
            <person name="Bouchier C."/>
            <person name="Cochet M."/>
            <person name="Coulson R.M.R."/>
            <person name="Cronin A."/>
            <person name="de Villiers E.P."/>
            <person name="Fraser A."/>
            <person name="Fosker N."/>
            <person name="Gardner M."/>
            <person name="Goble A."/>
            <person name="Griffiths-Jones S."/>
            <person name="Harris D.E."/>
            <person name="Katzer F."/>
            <person name="Larke N."/>
            <person name="Lord A."/>
            <person name="Maser P."/>
            <person name="McKellar S."/>
            <person name="Mooney P."/>
            <person name="Morton F."/>
            <person name="Nene V."/>
            <person name="O'Neil S."/>
            <person name="Price C."/>
            <person name="Quail M.A."/>
            <person name="Rabbinowitsch E."/>
            <person name="Rawlings N.D."/>
            <person name="Rutter S."/>
            <person name="Saunders D."/>
            <person name="Seeger K."/>
            <person name="Shah T."/>
            <person name="Squares R."/>
            <person name="Squares S."/>
            <person name="Tivey A."/>
            <person name="Walker A.R."/>
            <person name="Woodward J."/>
            <person name="Dobbelaere D.A.E."/>
            <person name="Langsley G."/>
            <person name="Rajandream M.A."/>
            <person name="McKeever D."/>
            <person name="Shiels B."/>
            <person name="Tait A."/>
            <person name="Barrell B.G."/>
            <person name="Hall N."/>
        </authorList>
    </citation>
    <scope>NUCLEOTIDE SEQUENCE [LARGE SCALE GENOMIC DNA]</scope>
    <source>
        <strain evidence="3">Ankara</strain>
    </source>
</reference>
<proteinExistence type="predicted"/>
<dbReference type="InParanoid" id="Q4UAD1"/>
<keyword evidence="1" id="KW-0812">Transmembrane</keyword>
<dbReference type="GeneID" id="3863288"/>
<accession>Q4UAD1</accession>
<evidence type="ECO:0000313" key="3">
    <source>
        <dbReference type="Proteomes" id="UP000001950"/>
    </source>
</evidence>
<evidence type="ECO:0000313" key="2">
    <source>
        <dbReference type="EMBL" id="CAI76220.1"/>
    </source>
</evidence>
<protein>
    <submittedName>
        <fullName evidence="2">Uncharacterized protein</fullName>
    </submittedName>
</protein>
<dbReference type="Proteomes" id="UP000001950">
    <property type="component" value="Chromosome 4"/>
</dbReference>
<name>Q4UAD1_THEAN</name>
<dbReference type="eggNOG" id="ENOG502S3BA">
    <property type="taxonomic scope" value="Eukaryota"/>
</dbReference>
<keyword evidence="3" id="KW-1185">Reference proteome</keyword>
<dbReference type="RefSeq" id="XP_952845.1">
    <property type="nucleotide sequence ID" value="XM_947752.1"/>
</dbReference>
<keyword evidence="1" id="KW-1133">Transmembrane helix</keyword>